<sequence>MPTNDYDAIVFKLLVYYYACLKRTTVFKQSEFDLITKKAGVNEEYLLDVL</sequence>
<evidence type="ECO:0000313" key="2">
    <source>
        <dbReference type="Proteomes" id="UP000008234"/>
    </source>
</evidence>
<name>D3R122_MAGIU</name>
<proteinExistence type="predicted"/>
<evidence type="ECO:0000313" key="1">
    <source>
        <dbReference type="EMBL" id="ADC90904.1"/>
    </source>
</evidence>
<dbReference type="STRING" id="699246.HMPREF0868_0555"/>
<dbReference type="EMBL" id="CP001850">
    <property type="protein sequence ID" value="ADC90904.1"/>
    <property type="molecule type" value="Genomic_DNA"/>
</dbReference>
<keyword evidence="2" id="KW-1185">Reference proteome</keyword>
<gene>
    <name evidence="1" type="ordered locus">HMPREF0868_0555</name>
</gene>
<dbReference type="HOGENOM" id="CLU_3119498_0_0_9"/>
<dbReference type="AlphaFoldDB" id="D3R122"/>
<protein>
    <submittedName>
        <fullName evidence="1">Uncharacterized protein</fullName>
    </submittedName>
</protein>
<reference evidence="2" key="1">
    <citation type="submission" date="2009-12" db="EMBL/GenBank/DDBJ databases">
        <title>Sequence of Clostridiales genomosp. BVAB3 str. UPII9-5.</title>
        <authorList>
            <person name="Madupu R."/>
            <person name="Durkin A.S."/>
            <person name="Torralba M."/>
            <person name="Methe B."/>
            <person name="Sutton G.G."/>
            <person name="Strausberg R.L."/>
            <person name="Nelson K.E."/>
        </authorList>
    </citation>
    <scope>NUCLEOTIDE SEQUENCE [LARGE SCALE GENOMIC DNA]</scope>
    <source>
        <strain evidence="2">UPII9-5</strain>
    </source>
</reference>
<organism evidence="1 2">
    <name type="scientific">Mageeibacillus indolicus (strain UPII9-5)</name>
    <name type="common">Clostridiales genomosp. BVAB3 (strain UPII9-5)</name>
    <dbReference type="NCBI Taxonomy" id="699246"/>
    <lineage>
        <taxon>Bacteria</taxon>
        <taxon>Bacillati</taxon>
        <taxon>Bacillota</taxon>
        <taxon>Clostridia</taxon>
        <taxon>Eubacteriales</taxon>
        <taxon>Oscillospiraceae</taxon>
        <taxon>Mageeibacillus</taxon>
    </lineage>
</organism>
<dbReference type="KEGG" id="clo:HMPREF0868_0555"/>
<dbReference type="Proteomes" id="UP000008234">
    <property type="component" value="Chromosome"/>
</dbReference>
<accession>D3R122</accession>